<evidence type="ECO:0000313" key="3">
    <source>
        <dbReference type="Proteomes" id="UP001239167"/>
    </source>
</evidence>
<keyword evidence="3" id="KW-1185">Reference proteome</keyword>
<organism evidence="2 3">
    <name type="scientific">Pectinatus haikarae</name>
    <dbReference type="NCBI Taxonomy" id="349096"/>
    <lineage>
        <taxon>Bacteria</taxon>
        <taxon>Bacillati</taxon>
        <taxon>Bacillota</taxon>
        <taxon>Negativicutes</taxon>
        <taxon>Selenomonadales</taxon>
        <taxon>Selenomonadaceae</taxon>
        <taxon>Pectinatus</taxon>
    </lineage>
</organism>
<dbReference type="RefSeq" id="WP_196604668.1">
    <property type="nucleotide sequence ID" value="NZ_CP116940.1"/>
</dbReference>
<reference evidence="2 3" key="1">
    <citation type="submission" date="2023-07" db="EMBL/GenBank/DDBJ databases">
        <title>Genomic Encyclopedia of Type Strains, Phase IV (KMG-IV): sequencing the most valuable type-strain genomes for metagenomic binning, comparative biology and taxonomic classification.</title>
        <authorList>
            <person name="Goeker M."/>
        </authorList>
    </citation>
    <scope>NUCLEOTIDE SEQUENCE [LARGE SCALE GENOMIC DNA]</scope>
    <source>
        <strain evidence="2 3">DSM 16980</strain>
    </source>
</reference>
<gene>
    <name evidence="2" type="ORF">J2S01_001186</name>
</gene>
<sequence>MSKNEEIEVKLQINNSKDLRYLSHFISELYRPGPPKFFHMSACYYDTENAFLQKNHIVYRVRKENNTYIATIKGKNQSSDFLARRLEINRQVGSICPNLKIFDDIENIRDKINLIYDDQLIPIVKNFFLRQQSTVFFNQSKLEAAIDTGHIYGLSITEPIQEIELELKYGRKEDVLSLAEILKTHFDLKPSMQSKFSRGLKIKNCI</sequence>
<dbReference type="InterPro" id="IPR039013">
    <property type="entry name" value="YgiF"/>
</dbReference>
<dbReference type="InterPro" id="IPR033469">
    <property type="entry name" value="CYTH-like_dom_sf"/>
</dbReference>
<name>A0ABT9Y6M1_9FIRM</name>
<comment type="caution">
    <text evidence="2">The sequence shown here is derived from an EMBL/GenBank/DDBJ whole genome shotgun (WGS) entry which is preliminary data.</text>
</comment>
<evidence type="ECO:0000313" key="2">
    <source>
        <dbReference type="EMBL" id="MDQ0203470.1"/>
    </source>
</evidence>
<dbReference type="EMBL" id="JAUSUE010000006">
    <property type="protein sequence ID" value="MDQ0203470.1"/>
    <property type="molecule type" value="Genomic_DNA"/>
</dbReference>
<proteinExistence type="predicted"/>
<dbReference type="PANTHER" id="PTHR39569:SF1">
    <property type="entry name" value="INORGANIC TRIPHOSPHATASE"/>
    <property type="match status" value="1"/>
</dbReference>
<dbReference type="Gene3D" id="2.40.320.10">
    <property type="entry name" value="Hypothetical Protein Pfu-838710-001"/>
    <property type="match status" value="1"/>
</dbReference>
<dbReference type="Proteomes" id="UP001239167">
    <property type="component" value="Unassembled WGS sequence"/>
</dbReference>
<protein>
    <submittedName>
        <fullName evidence="2">Triphosphatase</fullName>
        <ecNumber evidence="2">3.6.1.25</ecNumber>
    </submittedName>
</protein>
<dbReference type="PROSITE" id="PS51707">
    <property type="entry name" value="CYTH"/>
    <property type="match status" value="1"/>
</dbReference>
<dbReference type="GO" id="GO:0050355">
    <property type="term" value="F:inorganic triphosphate phosphatase activity"/>
    <property type="evidence" value="ECO:0007669"/>
    <property type="project" value="UniProtKB-EC"/>
</dbReference>
<dbReference type="InterPro" id="IPR023577">
    <property type="entry name" value="CYTH_domain"/>
</dbReference>
<accession>A0ABT9Y6M1</accession>
<dbReference type="Pfam" id="PF01928">
    <property type="entry name" value="CYTH"/>
    <property type="match status" value="1"/>
</dbReference>
<evidence type="ECO:0000259" key="1">
    <source>
        <dbReference type="PROSITE" id="PS51707"/>
    </source>
</evidence>
<dbReference type="EC" id="3.6.1.25" evidence="2"/>
<dbReference type="PANTHER" id="PTHR39569">
    <property type="entry name" value="INORGANIC TRIPHOSPHATASE"/>
    <property type="match status" value="1"/>
</dbReference>
<keyword evidence="2" id="KW-0378">Hydrolase</keyword>
<dbReference type="SUPFAM" id="SSF55154">
    <property type="entry name" value="CYTH-like phosphatases"/>
    <property type="match status" value="1"/>
</dbReference>
<feature type="domain" description="CYTH" evidence="1">
    <location>
        <begin position="4"/>
        <end position="202"/>
    </location>
</feature>
<dbReference type="SMART" id="SM01118">
    <property type="entry name" value="CYTH"/>
    <property type="match status" value="1"/>
</dbReference>